<evidence type="ECO:0000256" key="1">
    <source>
        <dbReference type="ARBA" id="ARBA00001966"/>
    </source>
</evidence>
<dbReference type="InterPro" id="IPR058240">
    <property type="entry name" value="rSAM_sf"/>
</dbReference>
<evidence type="ECO:0000313" key="8">
    <source>
        <dbReference type="EMBL" id="BBD06735.1"/>
    </source>
</evidence>
<feature type="domain" description="Radical SAM core" evidence="7">
    <location>
        <begin position="17"/>
        <end position="136"/>
    </location>
</feature>
<protein>
    <submittedName>
        <fullName evidence="8">Anaerobic ribonucleoside-triphosphate reductase activating enzyme</fullName>
    </submittedName>
</protein>
<gene>
    <name evidence="8" type="ORF">DFE_0009</name>
</gene>
<reference evidence="8 9" key="1">
    <citation type="journal article" date="2018" name="Sci. Adv.">
        <title>Multi-heme cytochromes provide a pathway for survival in energy-limited environments.</title>
        <authorList>
            <person name="Deng X."/>
            <person name="Dohmae N."/>
            <person name="Nealson K.H."/>
            <person name="Hashimoto K."/>
            <person name="Okamoto A."/>
        </authorList>
    </citation>
    <scope>NUCLEOTIDE SEQUENCE [LARGE SCALE GENOMIC DNA]</scope>
    <source>
        <strain evidence="8 9">IS5</strain>
    </source>
</reference>
<keyword evidence="3" id="KW-0479">Metal-binding</keyword>
<keyword evidence="9" id="KW-1185">Reference proteome</keyword>
<evidence type="ECO:0000256" key="2">
    <source>
        <dbReference type="ARBA" id="ARBA00022691"/>
    </source>
</evidence>
<name>A0A2Z6AU11_9BACT</name>
<organism evidence="8 9">
    <name type="scientific">Desulfovibrio ferrophilus</name>
    <dbReference type="NCBI Taxonomy" id="241368"/>
    <lineage>
        <taxon>Bacteria</taxon>
        <taxon>Pseudomonadati</taxon>
        <taxon>Thermodesulfobacteriota</taxon>
        <taxon>Desulfovibrionia</taxon>
        <taxon>Desulfovibrionales</taxon>
        <taxon>Desulfovibrionaceae</taxon>
        <taxon>Desulfovibrio</taxon>
    </lineage>
</organism>
<evidence type="ECO:0000256" key="3">
    <source>
        <dbReference type="ARBA" id="ARBA00022723"/>
    </source>
</evidence>
<comment type="cofactor">
    <cofactor evidence="1">
        <name>[4Fe-4S] cluster</name>
        <dbReference type="ChEBI" id="CHEBI:49883"/>
    </cofactor>
</comment>
<feature type="compositionally biased region" description="Polar residues" evidence="6">
    <location>
        <begin position="177"/>
        <end position="186"/>
    </location>
</feature>
<dbReference type="Gene3D" id="3.20.20.70">
    <property type="entry name" value="Aldolase class I"/>
    <property type="match status" value="1"/>
</dbReference>
<dbReference type="AlphaFoldDB" id="A0A2Z6AU11"/>
<dbReference type="InterPro" id="IPR013785">
    <property type="entry name" value="Aldolase_TIM"/>
</dbReference>
<keyword evidence="2" id="KW-0949">S-adenosyl-L-methionine</keyword>
<evidence type="ECO:0000256" key="6">
    <source>
        <dbReference type="SAM" id="MobiDB-lite"/>
    </source>
</evidence>
<sequence length="204" mass="22319">MPEELPAVDRTRVMSYLENRKMWLDGITVTGGEPTAVPDVAALIDDISCFGLPVKMDSNGMRPEVVEELLRSRLVHTFAVDVKGPFDKYPALTGGAATQEQASANMDHIFGLAAANPQSFYFRITKVPLLTKDDIETARGYLPTGFELIEQNFVPPGRNQHAQTDPEKRRMSGDVVSRSNRGSNPESLEVQRHSGPPAVQALGA</sequence>
<keyword evidence="4" id="KW-0408">Iron</keyword>
<dbReference type="SUPFAM" id="SSF102114">
    <property type="entry name" value="Radical SAM enzymes"/>
    <property type="match status" value="1"/>
</dbReference>
<evidence type="ECO:0000256" key="4">
    <source>
        <dbReference type="ARBA" id="ARBA00023004"/>
    </source>
</evidence>
<keyword evidence="5" id="KW-0411">Iron-sulfur</keyword>
<evidence type="ECO:0000259" key="7">
    <source>
        <dbReference type="Pfam" id="PF04055"/>
    </source>
</evidence>
<dbReference type="GO" id="GO:0003824">
    <property type="term" value="F:catalytic activity"/>
    <property type="evidence" value="ECO:0007669"/>
    <property type="project" value="InterPro"/>
</dbReference>
<dbReference type="KEGG" id="dfl:DFE_0009"/>
<evidence type="ECO:0000313" key="9">
    <source>
        <dbReference type="Proteomes" id="UP000269883"/>
    </source>
</evidence>
<proteinExistence type="predicted"/>
<accession>A0A2Z6AU11</accession>
<dbReference type="EMBL" id="AP017378">
    <property type="protein sequence ID" value="BBD06735.1"/>
    <property type="molecule type" value="Genomic_DNA"/>
</dbReference>
<dbReference type="GO" id="GO:0051536">
    <property type="term" value="F:iron-sulfur cluster binding"/>
    <property type="evidence" value="ECO:0007669"/>
    <property type="project" value="UniProtKB-KW"/>
</dbReference>
<dbReference type="GO" id="GO:0046872">
    <property type="term" value="F:metal ion binding"/>
    <property type="evidence" value="ECO:0007669"/>
    <property type="project" value="UniProtKB-KW"/>
</dbReference>
<dbReference type="InterPro" id="IPR007197">
    <property type="entry name" value="rSAM"/>
</dbReference>
<dbReference type="Pfam" id="PF04055">
    <property type="entry name" value="Radical_SAM"/>
    <property type="match status" value="1"/>
</dbReference>
<evidence type="ECO:0000256" key="5">
    <source>
        <dbReference type="ARBA" id="ARBA00023014"/>
    </source>
</evidence>
<dbReference type="Proteomes" id="UP000269883">
    <property type="component" value="Chromosome"/>
</dbReference>
<feature type="region of interest" description="Disordered" evidence="6">
    <location>
        <begin position="152"/>
        <end position="204"/>
    </location>
</feature>